<gene>
    <name evidence="1" type="ORF">RPERSI_LOCUS19465</name>
</gene>
<dbReference type="Proteomes" id="UP000789920">
    <property type="component" value="Unassembled WGS sequence"/>
</dbReference>
<keyword evidence="2" id="KW-1185">Reference proteome</keyword>
<proteinExistence type="predicted"/>
<accession>A0ACA9RH32</accession>
<evidence type="ECO:0000313" key="1">
    <source>
        <dbReference type="EMBL" id="CAG8792797.1"/>
    </source>
</evidence>
<dbReference type="EMBL" id="CAJVQC010053353">
    <property type="protein sequence ID" value="CAG8792797.1"/>
    <property type="molecule type" value="Genomic_DNA"/>
</dbReference>
<evidence type="ECO:0000313" key="2">
    <source>
        <dbReference type="Proteomes" id="UP000789920"/>
    </source>
</evidence>
<protein>
    <submittedName>
        <fullName evidence="1">29319_t:CDS:1</fullName>
    </submittedName>
</protein>
<organism evidence="1 2">
    <name type="scientific">Racocetra persica</name>
    <dbReference type="NCBI Taxonomy" id="160502"/>
    <lineage>
        <taxon>Eukaryota</taxon>
        <taxon>Fungi</taxon>
        <taxon>Fungi incertae sedis</taxon>
        <taxon>Mucoromycota</taxon>
        <taxon>Glomeromycotina</taxon>
        <taxon>Glomeromycetes</taxon>
        <taxon>Diversisporales</taxon>
        <taxon>Gigasporaceae</taxon>
        <taxon>Racocetra</taxon>
    </lineage>
</organism>
<comment type="caution">
    <text evidence="1">The sequence shown here is derived from an EMBL/GenBank/DDBJ whole genome shotgun (WGS) entry which is preliminary data.</text>
</comment>
<name>A0ACA9RH32_9GLOM</name>
<reference evidence="1" key="1">
    <citation type="submission" date="2021-06" db="EMBL/GenBank/DDBJ databases">
        <authorList>
            <person name="Kallberg Y."/>
            <person name="Tangrot J."/>
            <person name="Rosling A."/>
        </authorList>
    </citation>
    <scope>NUCLEOTIDE SEQUENCE</scope>
    <source>
        <strain evidence="1">MA461A</strain>
    </source>
</reference>
<sequence length="136" mass="15771">MVTIIDPHVKRDESYYIYKEARDLDLFVKESDGSSSWVDFTNPSAQEWWSKKFAFDQYKGSTEILFTWNDMNEPSTFNGPGITMPKDLIRYGGWVHRDLHNIYGHSFHSATAQGLMLSRSFFVGSQRYGPIWTGDN</sequence>